<sequence length="158" mass="18037">MNWAEKYLSWANNDSAAAQFLSHFFEVMQGMDDFADNDQFTGEVGERERLAARMIGVMLIEIPENPFYRANEGALRPVFAVLLHQWSLANKLARSNRQQDLVFAYVLRTISIQIATVVAHLTGGFDHANRVTEEAYATFYETDPETLESWVAEQQEIT</sequence>
<keyword evidence="2" id="KW-1185">Reference proteome</keyword>
<dbReference type="Proteomes" id="UP000253769">
    <property type="component" value="Unassembled WGS sequence"/>
</dbReference>
<evidence type="ECO:0000313" key="1">
    <source>
        <dbReference type="EMBL" id="RDE25126.1"/>
    </source>
</evidence>
<evidence type="ECO:0000313" key="2">
    <source>
        <dbReference type="Proteomes" id="UP000253769"/>
    </source>
</evidence>
<protein>
    <submittedName>
        <fullName evidence="1">Uncharacterized protein</fullName>
    </submittedName>
</protein>
<reference evidence="1 2" key="1">
    <citation type="submission" date="2018-07" db="EMBL/GenBank/DDBJ databases">
        <title>Motiliproteus coralliicola sp. nov., a bacterium isolated from Coral.</title>
        <authorList>
            <person name="Wang G."/>
        </authorList>
    </citation>
    <scope>NUCLEOTIDE SEQUENCE [LARGE SCALE GENOMIC DNA]</scope>
    <source>
        <strain evidence="1 2">C34</strain>
    </source>
</reference>
<accession>A0A369WX64</accession>
<dbReference type="RefSeq" id="WP_114694723.1">
    <property type="nucleotide sequence ID" value="NZ_QQOH01000001.1"/>
</dbReference>
<proteinExistence type="predicted"/>
<organism evidence="1 2">
    <name type="scientific">Motiliproteus coralliicola</name>
    <dbReference type="NCBI Taxonomy" id="2283196"/>
    <lineage>
        <taxon>Bacteria</taxon>
        <taxon>Pseudomonadati</taxon>
        <taxon>Pseudomonadota</taxon>
        <taxon>Gammaproteobacteria</taxon>
        <taxon>Oceanospirillales</taxon>
        <taxon>Oceanospirillaceae</taxon>
        <taxon>Motiliproteus</taxon>
    </lineage>
</organism>
<comment type="caution">
    <text evidence="1">The sequence shown here is derived from an EMBL/GenBank/DDBJ whole genome shotgun (WGS) entry which is preliminary data.</text>
</comment>
<dbReference type="AlphaFoldDB" id="A0A369WX64"/>
<gene>
    <name evidence="1" type="ORF">DV711_06100</name>
</gene>
<name>A0A369WX64_9GAMM</name>
<dbReference type="OrthoDB" id="8655093at2"/>
<dbReference type="EMBL" id="QQOH01000001">
    <property type="protein sequence ID" value="RDE25126.1"/>
    <property type="molecule type" value="Genomic_DNA"/>
</dbReference>